<evidence type="ECO:0000256" key="1">
    <source>
        <dbReference type="ARBA" id="ARBA00022536"/>
    </source>
</evidence>
<feature type="domain" description="EGF-like calcium-binding" evidence="6">
    <location>
        <begin position="321"/>
        <end position="364"/>
    </location>
</feature>
<feature type="chain" id="PRO_5028807114" evidence="5">
    <location>
        <begin position="24"/>
        <end position="400"/>
    </location>
</feature>
<dbReference type="Proteomes" id="UP000322000">
    <property type="component" value="Chromosome 1"/>
</dbReference>
<dbReference type="PROSITE" id="PS01187">
    <property type="entry name" value="EGF_CA"/>
    <property type="match status" value="1"/>
</dbReference>
<dbReference type="CDD" id="cd00054">
    <property type="entry name" value="EGF_CA"/>
    <property type="match status" value="1"/>
</dbReference>
<evidence type="ECO:0000256" key="5">
    <source>
        <dbReference type="SAM" id="SignalP"/>
    </source>
</evidence>
<proteinExistence type="predicted"/>
<dbReference type="FunFam" id="2.10.25.10:FF:000038">
    <property type="entry name" value="Fibrillin 2"/>
    <property type="match status" value="1"/>
</dbReference>
<keyword evidence="4" id="KW-1015">Disulfide bond</keyword>
<evidence type="ECO:0000313" key="7">
    <source>
        <dbReference type="Proteomes" id="UP000322000"/>
    </source>
</evidence>
<dbReference type="Gene3D" id="2.10.25.10">
    <property type="entry name" value="Laminin"/>
    <property type="match status" value="1"/>
</dbReference>
<keyword evidence="2 5" id="KW-0732">Signal</keyword>
<keyword evidence="3" id="KW-0677">Repeat</keyword>
<evidence type="ECO:0000313" key="8">
    <source>
        <dbReference type="RefSeq" id="XP_026724609.1"/>
    </source>
</evidence>
<name>A0A7E5V8J0_TRINI</name>
<dbReference type="SUPFAM" id="SSF57196">
    <property type="entry name" value="EGF/Laminin"/>
    <property type="match status" value="1"/>
</dbReference>
<keyword evidence="7" id="KW-1185">Reference proteome</keyword>
<dbReference type="GeneID" id="113491691"/>
<dbReference type="InterPro" id="IPR018097">
    <property type="entry name" value="EGF_Ca-bd_CS"/>
</dbReference>
<reference evidence="8" key="1">
    <citation type="submission" date="2025-08" db="UniProtKB">
        <authorList>
            <consortium name="RefSeq"/>
        </authorList>
    </citation>
    <scope>IDENTIFICATION</scope>
</reference>
<evidence type="ECO:0000256" key="4">
    <source>
        <dbReference type="ARBA" id="ARBA00023157"/>
    </source>
</evidence>
<gene>
    <name evidence="8" type="primary">LOC113491691</name>
</gene>
<dbReference type="InterPro" id="IPR049883">
    <property type="entry name" value="NOTCH1_EGF-like"/>
</dbReference>
<dbReference type="Pfam" id="PF07645">
    <property type="entry name" value="EGF_CA"/>
    <property type="match status" value="1"/>
</dbReference>
<dbReference type="KEGG" id="tnl:113491691"/>
<evidence type="ECO:0000259" key="6">
    <source>
        <dbReference type="SMART" id="SM00179"/>
    </source>
</evidence>
<dbReference type="AlphaFoldDB" id="A0A7E5V8J0"/>
<dbReference type="InterPro" id="IPR001881">
    <property type="entry name" value="EGF-like_Ca-bd_dom"/>
</dbReference>
<organism evidence="7 8">
    <name type="scientific">Trichoplusia ni</name>
    <name type="common">Cabbage looper</name>
    <dbReference type="NCBI Taxonomy" id="7111"/>
    <lineage>
        <taxon>Eukaryota</taxon>
        <taxon>Metazoa</taxon>
        <taxon>Ecdysozoa</taxon>
        <taxon>Arthropoda</taxon>
        <taxon>Hexapoda</taxon>
        <taxon>Insecta</taxon>
        <taxon>Pterygota</taxon>
        <taxon>Neoptera</taxon>
        <taxon>Endopterygota</taxon>
        <taxon>Lepidoptera</taxon>
        <taxon>Glossata</taxon>
        <taxon>Ditrysia</taxon>
        <taxon>Noctuoidea</taxon>
        <taxon>Noctuidae</taxon>
        <taxon>Plusiinae</taxon>
        <taxon>Trichoplusia</taxon>
    </lineage>
</organism>
<accession>A0A7E5V8J0</accession>
<dbReference type="OrthoDB" id="5985519at2759"/>
<dbReference type="RefSeq" id="XP_026724609.1">
    <property type="nucleotide sequence ID" value="XM_026868808.1"/>
</dbReference>
<evidence type="ECO:0000256" key="2">
    <source>
        <dbReference type="ARBA" id="ARBA00022729"/>
    </source>
</evidence>
<dbReference type="SMART" id="SM00179">
    <property type="entry name" value="EGF_CA"/>
    <property type="match status" value="1"/>
</dbReference>
<sequence>MANIKHIITFVMLWIVTMHLCIAKSKNDELDSVTYSSFLSVKPQDDPYFPDDQWLVNAIQEIAYYLRNHKFNEWDRRHIKNKPKSSSIGFYAAFPEPKLRSVHWQVRENCGQNFYKCISYLYSVIDSAPFTRSDDVSMMLSRNESFSNDTAISDLNKDCKRSLKYAEKTGLPFDTPFDKFFWRTSASYYMCWYTMLGTPALSMIGESCDNFANCLDSKLRHRNYDPRSDDKLSFACAIHSFCPDPCCPVKRVRSIDECPNIKKNPCLIENNKSANISNRQCLFNRQENQNLEDIIANNWNVSCHCKEKGFEWKSKFGMCTDINECTNNQHNCDGKTQTCLNLPGSYQCICKWDYFYDPEIKKCVNRNIVLKPSRNESFSYFKIFDDFKGFLELIGLWHTP</sequence>
<dbReference type="InParanoid" id="A0A7E5V8J0"/>
<protein>
    <submittedName>
        <fullName evidence="8">Uncharacterized protein LOC113491691</fullName>
    </submittedName>
</protein>
<feature type="signal peptide" evidence="5">
    <location>
        <begin position="1"/>
        <end position="23"/>
    </location>
</feature>
<dbReference type="GO" id="GO:0005509">
    <property type="term" value="F:calcium ion binding"/>
    <property type="evidence" value="ECO:0007669"/>
    <property type="project" value="InterPro"/>
</dbReference>
<evidence type="ECO:0000256" key="3">
    <source>
        <dbReference type="ARBA" id="ARBA00022737"/>
    </source>
</evidence>
<keyword evidence="1" id="KW-0245">EGF-like domain</keyword>